<feature type="domain" description="Endonuclease NucS C-terminal" evidence="2">
    <location>
        <begin position="157"/>
        <end position="255"/>
    </location>
</feature>
<feature type="non-terminal residue" evidence="3">
    <location>
        <position position="1"/>
    </location>
</feature>
<dbReference type="EMBL" id="JAKRRY010000135">
    <property type="protein sequence ID" value="MCW8349365.1"/>
    <property type="molecule type" value="Genomic_DNA"/>
</dbReference>
<dbReference type="InterPro" id="IPR011856">
    <property type="entry name" value="tRNA_endonuc-like_dom_sf"/>
</dbReference>
<organism evidence="3 4">
    <name type="scientific">Vibrio qingdaonensis</name>
    <dbReference type="NCBI Taxonomy" id="2829491"/>
    <lineage>
        <taxon>Bacteria</taxon>
        <taxon>Pseudomonadati</taxon>
        <taxon>Pseudomonadota</taxon>
        <taxon>Gammaproteobacteria</taxon>
        <taxon>Vibrionales</taxon>
        <taxon>Vibrionaceae</taxon>
        <taxon>Vibrio</taxon>
    </lineage>
</organism>
<name>A0A9X3CVU3_9VIBR</name>
<keyword evidence="1" id="KW-0238">DNA-binding</keyword>
<keyword evidence="3" id="KW-0378">Hydrolase</keyword>
<evidence type="ECO:0000256" key="1">
    <source>
        <dbReference type="ARBA" id="ARBA00023125"/>
    </source>
</evidence>
<dbReference type="InterPro" id="IPR002793">
    <property type="entry name" value="Endonuclease_NucS"/>
</dbReference>
<dbReference type="Pfam" id="PF01939">
    <property type="entry name" value="NucS_C"/>
    <property type="match status" value="1"/>
</dbReference>
<gene>
    <name evidence="3" type="ORF">MD535_25665</name>
</gene>
<keyword evidence="4" id="KW-1185">Reference proteome</keyword>
<evidence type="ECO:0000313" key="3">
    <source>
        <dbReference type="EMBL" id="MCW8349365.1"/>
    </source>
</evidence>
<dbReference type="Gene3D" id="3.40.1350.10">
    <property type="match status" value="1"/>
</dbReference>
<accession>A0A9X3CVU3</accession>
<keyword evidence="3" id="KW-0540">Nuclease</keyword>
<dbReference type="Proteomes" id="UP001155587">
    <property type="component" value="Unassembled WGS sequence"/>
</dbReference>
<sequence length="277" mass="31418">LLEKFEAMVEEFKNWLTESGKASEWSVYLDSMDRLSLHYSEQIGSEFDIFELEDGRELSKLLRLYAKKGKFSNVGDEGGGSVRSALAHYVKFRSQRNLAKQNEILMLAVEDFCLDISRDEVLKYRNEVQEYCAQLPSAIPKNHGIELSSPSMRFTYERDLQQLLCMQVTELFPEYEIFGGAKVGIEYQIGTRKIDVLLENKTDKSLLVVELKSGLADFKVFGQIAMYMGLVSREFCDRNVEGAIVAGEIDDSLIQATETNGLVKLLTYQVGITLKEA</sequence>
<comment type="caution">
    <text evidence="3">The sequence shown here is derived from an EMBL/GenBank/DDBJ whole genome shotgun (WGS) entry which is preliminary data.</text>
</comment>
<evidence type="ECO:0000313" key="4">
    <source>
        <dbReference type="Proteomes" id="UP001155587"/>
    </source>
</evidence>
<dbReference type="GO" id="GO:0004519">
    <property type="term" value="F:endonuclease activity"/>
    <property type="evidence" value="ECO:0007669"/>
    <property type="project" value="UniProtKB-KW"/>
</dbReference>
<dbReference type="GO" id="GO:0003677">
    <property type="term" value="F:DNA binding"/>
    <property type="evidence" value="ECO:0007669"/>
    <property type="project" value="UniProtKB-KW"/>
</dbReference>
<dbReference type="InterPro" id="IPR048301">
    <property type="entry name" value="NucS_C"/>
</dbReference>
<dbReference type="AlphaFoldDB" id="A0A9X3CVU3"/>
<proteinExistence type="predicted"/>
<dbReference type="CDD" id="cd22341">
    <property type="entry name" value="NucS-like"/>
    <property type="match status" value="1"/>
</dbReference>
<keyword evidence="3" id="KW-0255">Endonuclease</keyword>
<dbReference type="RefSeq" id="WP_265678120.1">
    <property type="nucleotide sequence ID" value="NZ_JAKRRY010000135.1"/>
</dbReference>
<evidence type="ECO:0000259" key="2">
    <source>
        <dbReference type="Pfam" id="PF01939"/>
    </source>
</evidence>
<reference evidence="3" key="1">
    <citation type="submission" date="2022-02" db="EMBL/GenBank/DDBJ databases">
        <title>Vibrio sp. nov, a new bacterium isolated from seawater.</title>
        <authorList>
            <person name="Yuan Y."/>
        </authorList>
    </citation>
    <scope>NUCLEOTIDE SEQUENCE</scope>
    <source>
        <strain evidence="3">ZSDZ65</strain>
    </source>
</reference>
<protein>
    <submittedName>
        <fullName evidence="3">Endonuclease NucS</fullName>
    </submittedName>
</protein>